<sequence>MTEQELLSVLDMSKNVQLVFLKELLPKETW</sequence>
<reference evidence="1" key="1">
    <citation type="journal article" date="2014" name="Front. Microbiol.">
        <title>High frequency of phylogenetically diverse reductive dehalogenase-homologous genes in deep subseafloor sedimentary metagenomes.</title>
        <authorList>
            <person name="Kawai M."/>
            <person name="Futagami T."/>
            <person name="Toyoda A."/>
            <person name="Takaki Y."/>
            <person name="Nishi S."/>
            <person name="Hori S."/>
            <person name="Arai W."/>
            <person name="Tsubouchi T."/>
            <person name="Morono Y."/>
            <person name="Uchiyama I."/>
            <person name="Ito T."/>
            <person name="Fujiyama A."/>
            <person name="Inagaki F."/>
            <person name="Takami H."/>
        </authorList>
    </citation>
    <scope>NUCLEOTIDE SEQUENCE</scope>
    <source>
        <strain evidence="1">Expedition CK06-06</strain>
    </source>
</reference>
<proteinExistence type="predicted"/>
<comment type="caution">
    <text evidence="1">The sequence shown here is derived from an EMBL/GenBank/DDBJ whole genome shotgun (WGS) entry which is preliminary data.</text>
</comment>
<evidence type="ECO:0000313" key="1">
    <source>
        <dbReference type="EMBL" id="GAJ00453.1"/>
    </source>
</evidence>
<feature type="non-terminal residue" evidence="1">
    <location>
        <position position="30"/>
    </location>
</feature>
<name>X1T583_9ZZZZ</name>
<dbReference type="AlphaFoldDB" id="X1T583"/>
<protein>
    <submittedName>
        <fullName evidence="1">Uncharacterized protein</fullName>
    </submittedName>
</protein>
<gene>
    <name evidence="1" type="ORF">S12H4_29844</name>
</gene>
<accession>X1T583</accession>
<organism evidence="1">
    <name type="scientific">marine sediment metagenome</name>
    <dbReference type="NCBI Taxonomy" id="412755"/>
    <lineage>
        <taxon>unclassified sequences</taxon>
        <taxon>metagenomes</taxon>
        <taxon>ecological metagenomes</taxon>
    </lineage>
</organism>
<dbReference type="EMBL" id="BARW01017248">
    <property type="protein sequence ID" value="GAJ00453.1"/>
    <property type="molecule type" value="Genomic_DNA"/>
</dbReference>